<dbReference type="PANTHER" id="PTHR43646:SF2">
    <property type="entry name" value="GLYCOSYLTRANSFERASE 2-LIKE DOMAIN-CONTAINING PROTEIN"/>
    <property type="match status" value="1"/>
</dbReference>
<dbReference type="InterPro" id="IPR001173">
    <property type="entry name" value="Glyco_trans_2-like"/>
</dbReference>
<reference evidence="8" key="1">
    <citation type="journal article" date="2019" name="Int. J. Syst. Evol. Microbiol.">
        <title>The Global Catalogue of Microorganisms (GCM) 10K type strain sequencing project: providing services to taxonomists for standard genome sequencing and annotation.</title>
        <authorList>
            <consortium name="The Broad Institute Genomics Platform"/>
            <consortium name="The Broad Institute Genome Sequencing Center for Infectious Disease"/>
            <person name="Wu L."/>
            <person name="Ma J."/>
        </authorList>
    </citation>
    <scope>NUCLEOTIDE SEQUENCE [LARGE SCALE GENOMIC DNA]</scope>
    <source>
        <strain evidence="8">CCUG 54518</strain>
    </source>
</reference>
<name>A0ABW2R8W5_9BURK</name>
<comment type="caution">
    <text evidence="7">The sequence shown here is derived from an EMBL/GenBank/DDBJ whole genome shotgun (WGS) entry which is preliminary data.</text>
</comment>
<dbReference type="Pfam" id="PF00535">
    <property type="entry name" value="Glycos_transf_2"/>
    <property type="match status" value="1"/>
</dbReference>
<proteinExistence type="predicted"/>
<keyword evidence="4" id="KW-0808">Transferase</keyword>
<organism evidence="7 8">
    <name type="scientific">Hydrogenophaga bisanensis</name>
    <dbReference type="NCBI Taxonomy" id="439611"/>
    <lineage>
        <taxon>Bacteria</taxon>
        <taxon>Pseudomonadati</taxon>
        <taxon>Pseudomonadota</taxon>
        <taxon>Betaproteobacteria</taxon>
        <taxon>Burkholderiales</taxon>
        <taxon>Comamonadaceae</taxon>
        <taxon>Hydrogenophaga</taxon>
    </lineage>
</organism>
<keyword evidence="8" id="KW-1185">Reference proteome</keyword>
<evidence type="ECO:0000256" key="1">
    <source>
        <dbReference type="ARBA" id="ARBA00004236"/>
    </source>
</evidence>
<dbReference type="SUPFAM" id="SSF53448">
    <property type="entry name" value="Nucleotide-diphospho-sugar transferases"/>
    <property type="match status" value="2"/>
</dbReference>
<evidence type="ECO:0000256" key="5">
    <source>
        <dbReference type="ARBA" id="ARBA00023136"/>
    </source>
</evidence>
<gene>
    <name evidence="7" type="ORF">ACFQNJ_08325</name>
</gene>
<evidence type="ECO:0000256" key="3">
    <source>
        <dbReference type="ARBA" id="ARBA00022676"/>
    </source>
</evidence>
<keyword evidence="5" id="KW-0472">Membrane</keyword>
<feature type="domain" description="Glycosyltransferase 2-like" evidence="6">
    <location>
        <begin position="5"/>
        <end position="94"/>
    </location>
</feature>
<dbReference type="Gene3D" id="3.90.550.10">
    <property type="entry name" value="Spore Coat Polysaccharide Biosynthesis Protein SpsA, Chain A"/>
    <property type="match status" value="2"/>
</dbReference>
<sequence length="454" mass="49152">MKLAIVLPVLDEADHVVPRLQALASLRARGVRVVVVDGGSSDDTAAQAAPLADEVLMAPRGRSSQMNAGACAAASAGADVLLFLHADTRLPEQADELIGLALAAGADWGRFDVRIEGAHALLPMVAAMMNLRSRLTGIATGDQALFVCRRLFEAVGGFPEQPLMEDVALSARLRRVSAPACLRPCVTTSGRRWDRHGLWRTILLMWRLRMAYALGADPRTLALRYGYRPRSVAALAIMAKAPVPGLAKTRLAPLLGKAGAARAQRGFILRTVATARAAALGSVTLWCAPDSGHRLFVLMRQRLDMHVRDQPGGDLGQRMLTAMQIHFEANPDLPWIVIGTDAPVLTPGMLQQAADALESSDAVVVPAEDGGYVLLGLRRPLPDVFRDVPWSTAEVMQVTRERLREGGWRWQELPMLWDVDEPADWLRWCAVARAELADQTESSGRPGPPGPADR</sequence>
<dbReference type="NCBIfam" id="TIGR04282">
    <property type="entry name" value="glyco_like_cofC"/>
    <property type="match status" value="1"/>
</dbReference>
<dbReference type="InterPro" id="IPR026461">
    <property type="entry name" value="Trfase_2_rSAM/seldom_assoc"/>
</dbReference>
<dbReference type="Proteomes" id="UP001596495">
    <property type="component" value="Unassembled WGS sequence"/>
</dbReference>
<accession>A0ABW2R8W5</accession>
<evidence type="ECO:0000256" key="2">
    <source>
        <dbReference type="ARBA" id="ARBA00022475"/>
    </source>
</evidence>
<dbReference type="CDD" id="cd02522">
    <property type="entry name" value="GT_2_like_a"/>
    <property type="match status" value="1"/>
</dbReference>
<evidence type="ECO:0000256" key="4">
    <source>
        <dbReference type="ARBA" id="ARBA00022679"/>
    </source>
</evidence>
<keyword evidence="3" id="KW-0328">Glycosyltransferase</keyword>
<dbReference type="NCBIfam" id="TIGR04283">
    <property type="entry name" value="glyco_like_mftF"/>
    <property type="match status" value="1"/>
</dbReference>
<comment type="subcellular location">
    <subcellularLocation>
        <location evidence="1">Cell membrane</location>
    </subcellularLocation>
</comment>
<evidence type="ECO:0000313" key="8">
    <source>
        <dbReference type="Proteomes" id="UP001596495"/>
    </source>
</evidence>
<dbReference type="InterPro" id="IPR029044">
    <property type="entry name" value="Nucleotide-diphossugar_trans"/>
</dbReference>
<evidence type="ECO:0000259" key="6">
    <source>
        <dbReference type="Pfam" id="PF00535"/>
    </source>
</evidence>
<dbReference type="Pfam" id="PF09837">
    <property type="entry name" value="DUF2064"/>
    <property type="match status" value="1"/>
</dbReference>
<dbReference type="PANTHER" id="PTHR43646">
    <property type="entry name" value="GLYCOSYLTRANSFERASE"/>
    <property type="match status" value="1"/>
</dbReference>
<evidence type="ECO:0000313" key="7">
    <source>
        <dbReference type="EMBL" id="MFC7434515.1"/>
    </source>
</evidence>
<dbReference type="InterPro" id="IPR018641">
    <property type="entry name" value="Trfase_1_rSAM/seldom-assoc"/>
</dbReference>
<keyword evidence="2" id="KW-1003">Cell membrane</keyword>
<dbReference type="EMBL" id="JBHTBX010000004">
    <property type="protein sequence ID" value="MFC7434515.1"/>
    <property type="molecule type" value="Genomic_DNA"/>
</dbReference>
<dbReference type="RefSeq" id="WP_382255944.1">
    <property type="nucleotide sequence ID" value="NZ_JBHTBX010000004.1"/>
</dbReference>
<protein>
    <submittedName>
        <fullName evidence="7">TIGR04283 family arsenosugar biosynthesis glycosyltransferase</fullName>
    </submittedName>
</protein>